<proteinExistence type="predicted"/>
<feature type="compositionally biased region" description="Basic and acidic residues" evidence="1">
    <location>
        <begin position="1"/>
        <end position="11"/>
    </location>
</feature>
<reference evidence="3" key="1">
    <citation type="submission" date="2022-06" db="EMBL/GenBank/DDBJ databases">
        <title>Genome public.</title>
        <authorList>
            <person name="Sun Q."/>
        </authorList>
    </citation>
    <scope>NUCLEOTIDE SEQUENCE</scope>
    <source>
        <strain evidence="3">CWNU-1</strain>
    </source>
</reference>
<feature type="transmembrane region" description="Helical" evidence="2">
    <location>
        <begin position="41"/>
        <end position="69"/>
    </location>
</feature>
<evidence type="ECO:0000256" key="2">
    <source>
        <dbReference type="SAM" id="Phobius"/>
    </source>
</evidence>
<dbReference type="RefSeq" id="WP_250917526.1">
    <property type="nucleotide sequence ID" value="NZ_JAMQAW010000002.1"/>
</dbReference>
<evidence type="ECO:0000313" key="4">
    <source>
        <dbReference type="Proteomes" id="UP001431429"/>
    </source>
</evidence>
<dbReference type="Pfam" id="PF08592">
    <property type="entry name" value="Anthrone_oxy"/>
    <property type="match status" value="1"/>
</dbReference>
<sequence length="211" mass="21830">MRTDSSGRRNELPTSSAPPEPPEQQISMAQHGLPAGTSAGVLLMISTVALGLTAGLLFTFGMAVMPGLAETDDHTYVTAMQSFNDTIQSNWAFAVLFVGVLPATVAAAVLDHRSGHGAAARWAAYTAVLYLVALLVTVGFNIPMNNDLAAAGDPSTMTDFAIVDRFKTTWVAANALRAVLCAAALGCLTRALVLHGRSTAVAAGARPSSTS</sequence>
<protein>
    <submittedName>
        <fullName evidence="3">DUF1772 domain-containing protein</fullName>
    </submittedName>
</protein>
<feature type="transmembrane region" description="Helical" evidence="2">
    <location>
        <begin position="175"/>
        <end position="193"/>
    </location>
</feature>
<name>A0ABT0UHS2_9ACTN</name>
<dbReference type="Proteomes" id="UP001431429">
    <property type="component" value="Unassembled WGS sequence"/>
</dbReference>
<keyword evidence="2" id="KW-1133">Transmembrane helix</keyword>
<dbReference type="InterPro" id="IPR013901">
    <property type="entry name" value="Anthrone_oxy"/>
</dbReference>
<comment type="caution">
    <text evidence="3">The sequence shown here is derived from an EMBL/GenBank/DDBJ whole genome shotgun (WGS) entry which is preliminary data.</text>
</comment>
<keyword evidence="4" id="KW-1185">Reference proteome</keyword>
<feature type="region of interest" description="Disordered" evidence="1">
    <location>
        <begin position="1"/>
        <end position="26"/>
    </location>
</feature>
<feature type="transmembrane region" description="Helical" evidence="2">
    <location>
        <begin position="122"/>
        <end position="142"/>
    </location>
</feature>
<accession>A0ABT0UHS2</accession>
<organism evidence="3 4">
    <name type="scientific">Streptomyces albipurpureus</name>
    <dbReference type="NCBI Taxonomy" id="2897419"/>
    <lineage>
        <taxon>Bacteria</taxon>
        <taxon>Bacillati</taxon>
        <taxon>Actinomycetota</taxon>
        <taxon>Actinomycetes</taxon>
        <taxon>Kitasatosporales</taxon>
        <taxon>Streptomycetaceae</taxon>
        <taxon>Streptomyces</taxon>
    </lineage>
</organism>
<evidence type="ECO:0000313" key="3">
    <source>
        <dbReference type="EMBL" id="MCM2387175.1"/>
    </source>
</evidence>
<evidence type="ECO:0000256" key="1">
    <source>
        <dbReference type="SAM" id="MobiDB-lite"/>
    </source>
</evidence>
<keyword evidence="2" id="KW-0812">Transmembrane</keyword>
<keyword evidence="2" id="KW-0472">Membrane</keyword>
<feature type="transmembrane region" description="Helical" evidence="2">
    <location>
        <begin position="89"/>
        <end position="110"/>
    </location>
</feature>
<gene>
    <name evidence="3" type="ORF">NBG84_02400</name>
</gene>
<dbReference type="EMBL" id="JAMQAW010000002">
    <property type="protein sequence ID" value="MCM2387175.1"/>
    <property type="molecule type" value="Genomic_DNA"/>
</dbReference>